<dbReference type="Proteomes" id="UP000267464">
    <property type="component" value="Unassembled WGS sequence"/>
</dbReference>
<keyword evidence="2" id="KW-0812">Transmembrane</keyword>
<evidence type="ECO:0000313" key="4">
    <source>
        <dbReference type="Proteomes" id="UP000267464"/>
    </source>
</evidence>
<name>A0A3N7HIQ7_9BURK</name>
<gene>
    <name evidence="3" type="ORF">DZC73_26070</name>
</gene>
<keyword evidence="1" id="KW-0175">Coiled coil</keyword>
<evidence type="ECO:0000313" key="3">
    <source>
        <dbReference type="EMBL" id="RQP21908.1"/>
    </source>
</evidence>
<accession>A0A3N7HIQ7</accession>
<dbReference type="AlphaFoldDB" id="A0A3N7HIQ7"/>
<protein>
    <submittedName>
        <fullName evidence="3">Uncharacterized protein</fullName>
    </submittedName>
</protein>
<feature type="coiled-coil region" evidence="1">
    <location>
        <begin position="37"/>
        <end position="118"/>
    </location>
</feature>
<reference evidence="3 4" key="1">
    <citation type="submission" date="2018-08" db="EMBL/GenBank/DDBJ databases">
        <authorList>
            <person name="Khan S.A."/>
            <person name="Jeon C.O."/>
            <person name="Chun B.H."/>
            <person name="Jeong S.E."/>
        </authorList>
    </citation>
    <scope>NUCLEOTIDE SEQUENCE [LARGE SCALE GENOMIC DNA]</scope>
    <source>
        <strain evidence="3 4">S-16</strain>
    </source>
</reference>
<proteinExistence type="predicted"/>
<keyword evidence="2" id="KW-1133">Transmembrane helix</keyword>
<evidence type="ECO:0000256" key="2">
    <source>
        <dbReference type="SAM" id="Phobius"/>
    </source>
</evidence>
<keyword evidence="2" id="KW-0472">Membrane</keyword>
<keyword evidence="4" id="KW-1185">Reference proteome</keyword>
<reference evidence="3 4" key="2">
    <citation type="submission" date="2018-12" db="EMBL/GenBank/DDBJ databases">
        <title>Rhizobacter gummiphilus sp. nov., a rubber-degrading bacterium isolated from the soil of a botanical garden in Japan.</title>
        <authorList>
            <person name="Shunsuke S.S."/>
        </authorList>
    </citation>
    <scope>NUCLEOTIDE SEQUENCE [LARGE SCALE GENOMIC DNA]</scope>
    <source>
        <strain evidence="3 4">S-16</strain>
    </source>
</reference>
<dbReference type="EMBL" id="QUSW01000009">
    <property type="protein sequence ID" value="RQP21908.1"/>
    <property type="molecule type" value="Genomic_DNA"/>
</dbReference>
<evidence type="ECO:0000256" key="1">
    <source>
        <dbReference type="SAM" id="Coils"/>
    </source>
</evidence>
<feature type="transmembrane region" description="Helical" evidence="2">
    <location>
        <begin position="12"/>
        <end position="30"/>
    </location>
</feature>
<comment type="caution">
    <text evidence="3">The sequence shown here is derived from an EMBL/GenBank/DDBJ whole genome shotgun (WGS) entry which is preliminary data.</text>
</comment>
<organism evidence="3 4">
    <name type="scientific">Piscinibacter terrae</name>
    <dbReference type="NCBI Taxonomy" id="2496871"/>
    <lineage>
        <taxon>Bacteria</taxon>
        <taxon>Pseudomonadati</taxon>
        <taxon>Pseudomonadota</taxon>
        <taxon>Betaproteobacteria</taxon>
        <taxon>Burkholderiales</taxon>
        <taxon>Sphaerotilaceae</taxon>
        <taxon>Piscinibacter</taxon>
    </lineage>
</organism>
<sequence>MLRTEDIVNTLTIIPAIILAGLAAGGYLGYEVGTRKLLAVQAQLADVRRTLDTENREYQRTRQQLVDTATQIEAQHRREQDRIKADYQSQVQHLKDSNDDAQRRIASLDAQISAIDRERRSIQQDRQPANGAAEAARLQVLDAERSANTAEIAGLACLQAAVPVAQIASFQHN</sequence>